<dbReference type="InterPro" id="IPR020846">
    <property type="entry name" value="MFS_dom"/>
</dbReference>
<feature type="transmembrane region" description="Helical" evidence="5">
    <location>
        <begin position="193"/>
        <end position="218"/>
    </location>
</feature>
<protein>
    <submittedName>
        <fullName evidence="7">MFS transporter</fullName>
    </submittedName>
</protein>
<dbReference type="PANTHER" id="PTHR23531:SF1">
    <property type="entry name" value="QUINOLENE RESISTANCE PROTEIN NORA"/>
    <property type="match status" value="1"/>
</dbReference>
<sequence length="372" mass="37775">MAATALIFISIGITIPVLPFFVTDTLDADESAVGLVFAAAAVSAVLCRPALGWIGDNRGRRILLRLGSVLCAAGLLGHLLASDMTSLVVARLVVGAGQAGVMVAATTLAIDLSPKGRRGEASSYLFIALQVGLGTGPAIGEGFRHFGADAVWIAATATCLLSAGFASTLPRVRRRSSNERAADGKRVNVDYGVAIRIGLLAGLGTLGFAGYLAFLPLYSSEIGVASTAGIFLLASGTIAIVRLSAAKVPDRLGARRVARASLVMLTIGFIVIAAWHSLPGLLVGTVVMAAGMSLLVPSLVLSATAGVSEGEETRRMSAFTLFLDLGAALGPAMLGIVATSGSYATAFAVCAGAAGVALVLLLRWVPARSQAG</sequence>
<keyword evidence="4 5" id="KW-0472">Membrane</keyword>
<keyword evidence="2 5" id="KW-0812">Transmembrane</keyword>
<gene>
    <name evidence="7" type="ORF">ACFFQ6_28215</name>
</gene>
<feature type="transmembrane region" description="Helical" evidence="5">
    <location>
        <begin position="319"/>
        <end position="338"/>
    </location>
</feature>
<feature type="domain" description="Major facilitator superfamily (MFS) profile" evidence="6">
    <location>
        <begin position="1"/>
        <end position="369"/>
    </location>
</feature>
<evidence type="ECO:0000313" key="8">
    <source>
        <dbReference type="Proteomes" id="UP001589587"/>
    </source>
</evidence>
<evidence type="ECO:0000256" key="5">
    <source>
        <dbReference type="SAM" id="Phobius"/>
    </source>
</evidence>
<feature type="transmembrane region" description="Helical" evidence="5">
    <location>
        <begin position="122"/>
        <end position="139"/>
    </location>
</feature>
<feature type="transmembrane region" description="Helical" evidence="5">
    <location>
        <begin position="62"/>
        <end position="81"/>
    </location>
</feature>
<dbReference type="InterPro" id="IPR011701">
    <property type="entry name" value="MFS"/>
</dbReference>
<dbReference type="InterPro" id="IPR052714">
    <property type="entry name" value="MFS_Exporter"/>
</dbReference>
<accession>A0ABV5XM83</accession>
<dbReference type="PROSITE" id="PS50850">
    <property type="entry name" value="MFS"/>
    <property type="match status" value="1"/>
</dbReference>
<dbReference type="Pfam" id="PF07690">
    <property type="entry name" value="MFS_1"/>
    <property type="match status" value="1"/>
</dbReference>
<evidence type="ECO:0000256" key="2">
    <source>
        <dbReference type="ARBA" id="ARBA00022692"/>
    </source>
</evidence>
<evidence type="ECO:0000313" key="7">
    <source>
        <dbReference type="EMBL" id="MFB9783593.1"/>
    </source>
</evidence>
<comment type="caution">
    <text evidence="7">The sequence shown here is derived from an EMBL/GenBank/DDBJ whole genome shotgun (WGS) entry which is preliminary data.</text>
</comment>
<dbReference type="RefSeq" id="WP_159419704.1">
    <property type="nucleotide sequence ID" value="NZ_JBHMAS010000071.1"/>
</dbReference>
<comment type="subcellular location">
    <subcellularLocation>
        <location evidence="1">Cell membrane</location>
        <topology evidence="1">Multi-pass membrane protein</topology>
    </subcellularLocation>
</comment>
<evidence type="ECO:0000256" key="4">
    <source>
        <dbReference type="ARBA" id="ARBA00023136"/>
    </source>
</evidence>
<evidence type="ECO:0000256" key="1">
    <source>
        <dbReference type="ARBA" id="ARBA00004651"/>
    </source>
</evidence>
<feature type="transmembrane region" description="Helical" evidence="5">
    <location>
        <begin position="257"/>
        <end position="275"/>
    </location>
</feature>
<name>A0ABV5XM83_9NOCA</name>
<evidence type="ECO:0000259" key="6">
    <source>
        <dbReference type="PROSITE" id="PS50850"/>
    </source>
</evidence>
<keyword evidence="8" id="KW-1185">Reference proteome</keyword>
<keyword evidence="3 5" id="KW-1133">Transmembrane helix</keyword>
<organism evidence="7 8">
    <name type="scientific">Rhodococcus baikonurensis</name>
    <dbReference type="NCBI Taxonomy" id="172041"/>
    <lineage>
        <taxon>Bacteria</taxon>
        <taxon>Bacillati</taxon>
        <taxon>Actinomycetota</taxon>
        <taxon>Actinomycetes</taxon>
        <taxon>Mycobacteriales</taxon>
        <taxon>Nocardiaceae</taxon>
        <taxon>Rhodococcus</taxon>
        <taxon>Rhodococcus erythropolis group</taxon>
    </lineage>
</organism>
<feature type="transmembrane region" description="Helical" evidence="5">
    <location>
        <begin position="281"/>
        <end position="307"/>
    </location>
</feature>
<dbReference type="Proteomes" id="UP001589587">
    <property type="component" value="Unassembled WGS sequence"/>
</dbReference>
<dbReference type="PANTHER" id="PTHR23531">
    <property type="entry name" value="QUINOLENE RESISTANCE PROTEIN NORA"/>
    <property type="match status" value="1"/>
</dbReference>
<feature type="transmembrane region" description="Helical" evidence="5">
    <location>
        <begin position="224"/>
        <end position="245"/>
    </location>
</feature>
<dbReference type="InterPro" id="IPR036259">
    <property type="entry name" value="MFS_trans_sf"/>
</dbReference>
<reference evidence="7 8" key="1">
    <citation type="submission" date="2024-09" db="EMBL/GenBank/DDBJ databases">
        <authorList>
            <person name="Sun Q."/>
            <person name="Mori K."/>
        </authorList>
    </citation>
    <scope>NUCLEOTIDE SEQUENCE [LARGE SCALE GENOMIC DNA]</scope>
    <source>
        <strain evidence="7 8">JCM 11411</strain>
    </source>
</reference>
<feature type="transmembrane region" description="Helical" evidence="5">
    <location>
        <begin position="87"/>
        <end position="110"/>
    </location>
</feature>
<feature type="transmembrane region" description="Helical" evidence="5">
    <location>
        <begin position="344"/>
        <end position="365"/>
    </location>
</feature>
<feature type="transmembrane region" description="Helical" evidence="5">
    <location>
        <begin position="35"/>
        <end position="55"/>
    </location>
</feature>
<dbReference type="EMBL" id="JBHMAS010000071">
    <property type="protein sequence ID" value="MFB9783593.1"/>
    <property type="molecule type" value="Genomic_DNA"/>
</dbReference>
<dbReference type="SUPFAM" id="SSF103473">
    <property type="entry name" value="MFS general substrate transporter"/>
    <property type="match status" value="1"/>
</dbReference>
<dbReference type="Gene3D" id="1.20.1250.20">
    <property type="entry name" value="MFS general substrate transporter like domains"/>
    <property type="match status" value="1"/>
</dbReference>
<evidence type="ECO:0000256" key="3">
    <source>
        <dbReference type="ARBA" id="ARBA00022989"/>
    </source>
</evidence>
<proteinExistence type="predicted"/>
<feature type="transmembrane region" description="Helical" evidence="5">
    <location>
        <begin position="151"/>
        <end position="172"/>
    </location>
</feature>